<keyword evidence="4" id="KW-0133">Cell shape</keyword>
<proteinExistence type="inferred from homology"/>
<dbReference type="Proteomes" id="UP000019426">
    <property type="component" value="Chromosome M2/40_rep1"/>
</dbReference>
<dbReference type="EMBL" id="HG917868">
    <property type="protein sequence ID" value="CDM67905.1"/>
    <property type="molecule type" value="Genomic_DNA"/>
</dbReference>
<evidence type="ECO:0000256" key="8">
    <source>
        <dbReference type="PIRSR" id="PIRSR618044-2"/>
    </source>
</evidence>
<dbReference type="InterPro" id="IPR001967">
    <property type="entry name" value="Peptidase_S11_N"/>
</dbReference>
<dbReference type="GO" id="GO:0006508">
    <property type="term" value="P:proteolysis"/>
    <property type="evidence" value="ECO:0007669"/>
    <property type="project" value="InterPro"/>
</dbReference>
<keyword evidence="13" id="KW-0121">Carboxypeptidase</keyword>
<dbReference type="AlphaFoldDB" id="W6SE59"/>
<organism evidence="13 14">
    <name type="scientific">Clostridium bornimense</name>
    <dbReference type="NCBI Taxonomy" id="1216932"/>
    <lineage>
        <taxon>Bacteria</taxon>
        <taxon>Bacillati</taxon>
        <taxon>Bacillota</taxon>
        <taxon>Clostridia</taxon>
        <taxon>Eubacteriales</taxon>
        <taxon>Clostridiaceae</taxon>
        <taxon>Clostridium</taxon>
    </lineage>
</organism>
<dbReference type="PANTHER" id="PTHR21581:SF26">
    <property type="entry name" value="D-ALANYL-D-ALANINE ENDOPEPTIDASE"/>
    <property type="match status" value="1"/>
</dbReference>
<keyword evidence="3 13" id="KW-0378">Hydrolase</keyword>
<keyword evidence="14" id="KW-1185">Reference proteome</keyword>
<comment type="similarity">
    <text evidence="1 9">Belongs to the peptidase S11 family.</text>
</comment>
<keyword evidence="10" id="KW-0812">Transmembrane</keyword>
<dbReference type="PANTHER" id="PTHR21581">
    <property type="entry name" value="D-ALANYL-D-ALANINE CARBOXYPEPTIDASE"/>
    <property type="match status" value="1"/>
</dbReference>
<protein>
    <submittedName>
        <fullName evidence="13">D-alanyl-D-alanine carboxypeptidase 1</fullName>
        <ecNumber evidence="13">3.4.16.4</ecNumber>
    </submittedName>
</protein>
<keyword evidence="2 11" id="KW-0732">Signal</keyword>
<dbReference type="Gene3D" id="3.40.710.10">
    <property type="entry name" value="DD-peptidase/beta-lactamase superfamily"/>
    <property type="match status" value="1"/>
</dbReference>
<dbReference type="PATRIC" id="fig|1216932.3.peg.726"/>
<name>W6SE59_9CLOT</name>
<dbReference type="GO" id="GO:0009002">
    <property type="term" value="F:serine-type D-Ala-D-Ala carboxypeptidase activity"/>
    <property type="evidence" value="ECO:0007669"/>
    <property type="project" value="UniProtKB-EC"/>
</dbReference>
<feature type="active site" description="Proton acceptor" evidence="7">
    <location>
        <position position="65"/>
    </location>
</feature>
<gene>
    <name evidence="13" type="ORF">CM240_0740</name>
</gene>
<evidence type="ECO:0000313" key="13">
    <source>
        <dbReference type="EMBL" id="CDM67905.1"/>
    </source>
</evidence>
<feature type="transmembrane region" description="Helical" evidence="10">
    <location>
        <begin position="412"/>
        <end position="432"/>
    </location>
</feature>
<dbReference type="InterPro" id="IPR012338">
    <property type="entry name" value="Beta-lactam/transpept-like"/>
</dbReference>
<dbReference type="HOGENOM" id="CLU_027070_7_3_9"/>
<feature type="active site" evidence="7">
    <location>
        <position position="121"/>
    </location>
</feature>
<dbReference type="GO" id="GO:0008360">
    <property type="term" value="P:regulation of cell shape"/>
    <property type="evidence" value="ECO:0007669"/>
    <property type="project" value="UniProtKB-KW"/>
</dbReference>
<evidence type="ECO:0000313" key="14">
    <source>
        <dbReference type="Proteomes" id="UP000019426"/>
    </source>
</evidence>
<keyword evidence="6" id="KW-0961">Cell wall biogenesis/degradation</keyword>
<dbReference type="Pfam" id="PF00768">
    <property type="entry name" value="Peptidase_S11"/>
    <property type="match status" value="1"/>
</dbReference>
<dbReference type="eggNOG" id="COG1686">
    <property type="taxonomic scope" value="Bacteria"/>
</dbReference>
<reference evidence="13 14" key="1">
    <citation type="submission" date="2013-11" db="EMBL/GenBank/DDBJ databases">
        <title>Complete genome sequence of Clostridum sp. M2/40.</title>
        <authorList>
            <person name="Wibberg D."/>
            <person name="Puehler A."/>
            <person name="Schlueter A."/>
        </authorList>
    </citation>
    <scope>NUCLEOTIDE SEQUENCE [LARGE SCALE GENOMIC DNA]</scope>
    <source>
        <strain evidence="14">M2/40</strain>
    </source>
</reference>
<dbReference type="RefSeq" id="WP_044036565.1">
    <property type="nucleotide sequence ID" value="NZ_HG917868.1"/>
</dbReference>
<accession>W6SE59</accession>
<sequence>MKIKSILLSVILVSATILNPIQAKANTIKYPEIESKYAITVDVDTGDVIYSKNAEEKAFPASITKLMTALILTENTSPTDTIEIEPYTLEQEPSALYEYTHLTIGQKLTAEEALNCILIASTNDIAETIATNIPTVSNGDTSQFIEMMNKKAKELNMKNTHFVTASGLDTNTSDHQTTAYDISLLAREAYKVPEILAASKIPSYVHDFGNGEVRLRNTNRFINGDYPDLTDSTCIASKTGFTDKAGRCLTSLFERNGRKMLGVVLFAPSSEASFTDMKSIIDYSYEAKKSIYSGNKFNSSDSVEFTTDASVGSIDVKYKVFKTFGPEKTKNVDLYIKDNVEIYNNDFNTKNTTVKYSIDADVFRKNNTDPIGSIIINEKENSIEIPVYSSVYRDTILTENESYYSWFRIIKWSIVILTIVVIISIISIVYLFKNKKRNRNKSKYIINKQTKFKR</sequence>
<evidence type="ECO:0000256" key="2">
    <source>
        <dbReference type="ARBA" id="ARBA00022729"/>
    </source>
</evidence>
<evidence type="ECO:0000256" key="6">
    <source>
        <dbReference type="ARBA" id="ARBA00023316"/>
    </source>
</evidence>
<dbReference type="GO" id="GO:0009252">
    <property type="term" value="P:peptidoglycan biosynthetic process"/>
    <property type="evidence" value="ECO:0007669"/>
    <property type="project" value="UniProtKB-KW"/>
</dbReference>
<evidence type="ECO:0000256" key="4">
    <source>
        <dbReference type="ARBA" id="ARBA00022960"/>
    </source>
</evidence>
<feature type="binding site" evidence="8">
    <location>
        <position position="238"/>
    </location>
    <ligand>
        <name>substrate</name>
    </ligand>
</feature>
<evidence type="ECO:0000256" key="7">
    <source>
        <dbReference type="PIRSR" id="PIRSR618044-1"/>
    </source>
</evidence>
<feature type="domain" description="Peptidase S11 D-alanyl-D-alanine carboxypeptidase A N-terminal" evidence="12">
    <location>
        <begin position="26"/>
        <end position="267"/>
    </location>
</feature>
<feature type="signal peptide" evidence="11">
    <location>
        <begin position="1"/>
        <end position="25"/>
    </location>
</feature>
<dbReference type="PRINTS" id="PR00725">
    <property type="entry name" value="DADACBPTASE1"/>
</dbReference>
<keyword evidence="5" id="KW-0573">Peptidoglycan synthesis</keyword>
<evidence type="ECO:0000256" key="9">
    <source>
        <dbReference type="RuleBase" id="RU004016"/>
    </source>
</evidence>
<keyword evidence="10" id="KW-0472">Membrane</keyword>
<dbReference type="KEGG" id="clt:CM240_0740"/>
<dbReference type="STRING" id="1216932.CM240_0740"/>
<dbReference type="GO" id="GO:0071555">
    <property type="term" value="P:cell wall organization"/>
    <property type="evidence" value="ECO:0007669"/>
    <property type="project" value="UniProtKB-KW"/>
</dbReference>
<evidence type="ECO:0000256" key="1">
    <source>
        <dbReference type="ARBA" id="ARBA00007164"/>
    </source>
</evidence>
<evidence type="ECO:0000256" key="3">
    <source>
        <dbReference type="ARBA" id="ARBA00022801"/>
    </source>
</evidence>
<keyword evidence="10" id="KW-1133">Transmembrane helix</keyword>
<evidence type="ECO:0000256" key="11">
    <source>
        <dbReference type="SAM" id="SignalP"/>
    </source>
</evidence>
<dbReference type="EC" id="3.4.16.4" evidence="13"/>
<evidence type="ECO:0000256" key="5">
    <source>
        <dbReference type="ARBA" id="ARBA00022984"/>
    </source>
</evidence>
<dbReference type="SUPFAM" id="SSF56601">
    <property type="entry name" value="beta-lactamase/transpeptidase-like"/>
    <property type="match status" value="1"/>
</dbReference>
<evidence type="ECO:0000259" key="12">
    <source>
        <dbReference type="Pfam" id="PF00768"/>
    </source>
</evidence>
<keyword evidence="13" id="KW-0645">Protease</keyword>
<feature type="chain" id="PRO_5004883030" evidence="11">
    <location>
        <begin position="26"/>
        <end position="454"/>
    </location>
</feature>
<feature type="active site" description="Acyl-ester intermediate" evidence="7">
    <location>
        <position position="62"/>
    </location>
</feature>
<dbReference type="InterPro" id="IPR018044">
    <property type="entry name" value="Peptidase_S11"/>
</dbReference>
<evidence type="ECO:0000256" key="10">
    <source>
        <dbReference type="SAM" id="Phobius"/>
    </source>
</evidence>